<feature type="region of interest" description="Disordered" evidence="2">
    <location>
        <begin position="329"/>
        <end position="348"/>
    </location>
</feature>
<dbReference type="InterPro" id="IPR050167">
    <property type="entry name" value="Ser_Thr_protein_kinase"/>
</dbReference>
<dbReference type="Pfam" id="PF12796">
    <property type="entry name" value="Ank_2"/>
    <property type="match status" value="1"/>
</dbReference>
<gene>
    <name evidence="4" type="ORF">RCL2_001244100</name>
</gene>
<dbReference type="OrthoDB" id="6718656at2759"/>
<evidence type="ECO:0000256" key="2">
    <source>
        <dbReference type="SAM" id="MobiDB-lite"/>
    </source>
</evidence>
<feature type="repeat" description="ANK" evidence="1">
    <location>
        <begin position="546"/>
        <end position="579"/>
    </location>
</feature>
<sequence>MASKVWLEATLKNGHIKFIDYDSFQQITPLPTQRRASSSSNLFWAIWGKDNKIPVALKTWKSNCNNIDHNAIERFVNELTLLSKVNFHANVIRFFGMSQHSSSDVYFLVMQYANGGTLRQYLQRNFHQLTWHDKIRIIKETATGLQCIHNEGMAHKNLHPNNVLVHDGRMMISDLGFSDTWHDSTKPYHDEMIPFLEPLFLQNNSYQRDKRSDIYSLGVIMCEVSSGRPPFESTASNFHLLLRIIMNGERESSIVPGAPLQYVQLYRHCWDGDPISRPNIQDMLLRLDKMRLNSSFVKPGEVRFKLDHIPSKNKDENLYLSHNNSKKLIKRSSHPNISPSSPPQISSRMVPPIILDSTVNHKYVNFFFLKDTANGTGDYVVIDKEELAEYIKLQSNHRFSDGDLPKRRRDKGGSLSFDKFKSSRISRASFGEGSSYMQQEGNSSDEITFENLSISDIQQPQVILIARYAPKKKIISAFETSKKKGDNLKSKDIRMKTAIHALIWNNDLYEMNIGLSSTKYPRHNHFRATLKCLCSNGVDINSKDEFGWTPLHEAIWKRREPGTISALLDYNANPNIPDNYGSTSLHQCLNLLGKTTIDSEKLQLYGCIKLLLSHGANPNISFPDFTLTLSGAPFPNSLFAAVYLDLPLDIIELMVKKGGDVNSTSFRGLYLLDFAAKVNNTHALKYLTDNKNYFGKKNIFNTIRYSAKSYNLKHEKSFGRRKFNITT</sequence>
<evidence type="ECO:0000256" key="1">
    <source>
        <dbReference type="PROSITE-ProRule" id="PRU00023"/>
    </source>
</evidence>
<dbReference type="EMBL" id="BLAL01000092">
    <property type="protein sequence ID" value="GES85356.1"/>
    <property type="molecule type" value="Genomic_DNA"/>
</dbReference>
<dbReference type="InterPro" id="IPR001245">
    <property type="entry name" value="Ser-Thr/Tyr_kinase_cat_dom"/>
</dbReference>
<dbReference type="SUPFAM" id="SSF48403">
    <property type="entry name" value="Ankyrin repeat"/>
    <property type="match status" value="1"/>
</dbReference>
<keyword evidence="4" id="KW-0808">Transferase</keyword>
<dbReference type="InterPro" id="IPR000719">
    <property type="entry name" value="Prot_kinase_dom"/>
</dbReference>
<dbReference type="Gene3D" id="1.25.40.20">
    <property type="entry name" value="Ankyrin repeat-containing domain"/>
    <property type="match status" value="1"/>
</dbReference>
<dbReference type="SUPFAM" id="SSF56112">
    <property type="entry name" value="Protein kinase-like (PK-like)"/>
    <property type="match status" value="1"/>
</dbReference>
<evidence type="ECO:0000259" key="3">
    <source>
        <dbReference type="PROSITE" id="PS50011"/>
    </source>
</evidence>
<dbReference type="GO" id="GO:0004672">
    <property type="term" value="F:protein kinase activity"/>
    <property type="evidence" value="ECO:0007669"/>
    <property type="project" value="InterPro"/>
</dbReference>
<dbReference type="PANTHER" id="PTHR23257">
    <property type="entry name" value="SERINE-THREONINE PROTEIN KINASE"/>
    <property type="match status" value="1"/>
</dbReference>
<dbReference type="Pfam" id="PF07714">
    <property type="entry name" value="PK_Tyr_Ser-Thr"/>
    <property type="match status" value="1"/>
</dbReference>
<accession>A0A8H3QMY3</accession>
<feature type="compositionally biased region" description="Low complexity" evidence="2">
    <location>
        <begin position="334"/>
        <end position="347"/>
    </location>
</feature>
<evidence type="ECO:0000313" key="5">
    <source>
        <dbReference type="Proteomes" id="UP000615446"/>
    </source>
</evidence>
<keyword evidence="4" id="KW-0418">Kinase</keyword>
<dbReference type="InterPro" id="IPR011009">
    <property type="entry name" value="Kinase-like_dom_sf"/>
</dbReference>
<dbReference type="PROSITE" id="PS50011">
    <property type="entry name" value="PROTEIN_KINASE_DOM"/>
    <property type="match status" value="1"/>
</dbReference>
<organism evidence="4 5">
    <name type="scientific">Rhizophagus clarus</name>
    <dbReference type="NCBI Taxonomy" id="94130"/>
    <lineage>
        <taxon>Eukaryota</taxon>
        <taxon>Fungi</taxon>
        <taxon>Fungi incertae sedis</taxon>
        <taxon>Mucoromycota</taxon>
        <taxon>Glomeromycotina</taxon>
        <taxon>Glomeromycetes</taxon>
        <taxon>Glomerales</taxon>
        <taxon>Glomeraceae</taxon>
        <taxon>Rhizophagus</taxon>
    </lineage>
</organism>
<reference evidence="4" key="1">
    <citation type="submission" date="2019-10" db="EMBL/GenBank/DDBJ databases">
        <title>Conservation and host-specific expression of non-tandemly repeated heterogenous ribosome RNA gene in arbuscular mycorrhizal fungi.</title>
        <authorList>
            <person name="Maeda T."/>
            <person name="Kobayashi Y."/>
            <person name="Nakagawa T."/>
            <person name="Ezawa T."/>
            <person name="Yamaguchi K."/>
            <person name="Bino T."/>
            <person name="Nishimoto Y."/>
            <person name="Shigenobu S."/>
            <person name="Kawaguchi M."/>
        </authorList>
    </citation>
    <scope>NUCLEOTIDE SEQUENCE</scope>
    <source>
        <strain evidence="4">HR1</strain>
    </source>
</reference>
<name>A0A8H3QMY3_9GLOM</name>
<dbReference type="AlphaFoldDB" id="A0A8H3QMY3"/>
<dbReference type="SMART" id="SM00248">
    <property type="entry name" value="ANK"/>
    <property type="match status" value="5"/>
</dbReference>
<protein>
    <submittedName>
        <fullName evidence="4">Kinase-like domain-containing protein</fullName>
    </submittedName>
</protein>
<evidence type="ECO:0000313" key="4">
    <source>
        <dbReference type="EMBL" id="GES85356.1"/>
    </source>
</evidence>
<feature type="domain" description="Protein kinase" evidence="3">
    <location>
        <begin position="13"/>
        <end position="297"/>
    </location>
</feature>
<dbReference type="InterPro" id="IPR002110">
    <property type="entry name" value="Ankyrin_rpt"/>
</dbReference>
<dbReference type="PROSITE" id="PS50088">
    <property type="entry name" value="ANK_REPEAT"/>
    <property type="match status" value="1"/>
</dbReference>
<proteinExistence type="predicted"/>
<dbReference type="GO" id="GO:0005524">
    <property type="term" value="F:ATP binding"/>
    <property type="evidence" value="ECO:0007669"/>
    <property type="project" value="InterPro"/>
</dbReference>
<dbReference type="Gene3D" id="1.10.510.10">
    <property type="entry name" value="Transferase(Phosphotransferase) domain 1"/>
    <property type="match status" value="1"/>
</dbReference>
<keyword evidence="1" id="KW-0040">ANK repeat</keyword>
<dbReference type="Proteomes" id="UP000615446">
    <property type="component" value="Unassembled WGS sequence"/>
</dbReference>
<dbReference type="InterPro" id="IPR036770">
    <property type="entry name" value="Ankyrin_rpt-contain_sf"/>
</dbReference>
<comment type="caution">
    <text evidence="4">The sequence shown here is derived from an EMBL/GenBank/DDBJ whole genome shotgun (WGS) entry which is preliminary data.</text>
</comment>